<dbReference type="SUPFAM" id="SSF54909">
    <property type="entry name" value="Dimeric alpha+beta barrel"/>
    <property type="match status" value="1"/>
</dbReference>
<evidence type="ECO:0000259" key="2">
    <source>
        <dbReference type="PROSITE" id="PS51502"/>
    </source>
</evidence>
<evidence type="ECO:0000313" key="3">
    <source>
        <dbReference type="EMBL" id="SEK04638.1"/>
    </source>
</evidence>
<gene>
    <name evidence="3" type="ORF">SAMN05444007_11364</name>
</gene>
<dbReference type="Gene3D" id="3.30.70.100">
    <property type="match status" value="1"/>
</dbReference>
<comment type="subunit">
    <text evidence="1">Homodimer.</text>
</comment>
<dbReference type="EMBL" id="FNYD01000013">
    <property type="protein sequence ID" value="SEK04638.1"/>
    <property type="molecule type" value="Genomic_DNA"/>
</dbReference>
<feature type="domain" description="Stress-response A/B barrel" evidence="2">
    <location>
        <begin position="2"/>
        <end position="94"/>
    </location>
</feature>
<sequence length="96" mass="10643">MIRHIVMFNWKPGTDPAVVDQVSAGFAKMCEAIPHVQSMSWGPDQGLAEANFDYAMTADFASVEDWNSYQAHAEHVAFFQKFGAHAAEAARVQIEI</sequence>
<dbReference type="PANTHER" id="PTHR33178:SF10">
    <property type="entry name" value="STRESS-RESPONSE A_B BARREL DOMAIN-CONTAINING PROTEIN"/>
    <property type="match status" value="1"/>
</dbReference>
<name>A0A1H7DSW6_9RHOB</name>
<protein>
    <submittedName>
        <fullName evidence="3">Stress responsive A/B Barrel Domain</fullName>
    </submittedName>
</protein>
<dbReference type="Pfam" id="PF07876">
    <property type="entry name" value="Dabb"/>
    <property type="match status" value="1"/>
</dbReference>
<organism evidence="3 4">
    <name type="scientific">Cribrihabitans marinus</name>
    <dbReference type="NCBI Taxonomy" id="1227549"/>
    <lineage>
        <taxon>Bacteria</taxon>
        <taxon>Pseudomonadati</taxon>
        <taxon>Pseudomonadota</taxon>
        <taxon>Alphaproteobacteria</taxon>
        <taxon>Rhodobacterales</taxon>
        <taxon>Paracoccaceae</taxon>
        <taxon>Cribrihabitans</taxon>
    </lineage>
</organism>
<accession>A0A1H7DSW6</accession>
<dbReference type="InterPro" id="IPR044662">
    <property type="entry name" value="HS1/DABB1-like"/>
</dbReference>
<dbReference type="STRING" id="1227549.SAMN05444007_11364"/>
<dbReference type="AlphaFoldDB" id="A0A1H7DSW6"/>
<dbReference type="InterPro" id="IPR013097">
    <property type="entry name" value="Dabb"/>
</dbReference>
<dbReference type="RefSeq" id="WP_092370746.1">
    <property type="nucleotide sequence ID" value="NZ_BMGV01000012.1"/>
</dbReference>
<evidence type="ECO:0000313" key="4">
    <source>
        <dbReference type="Proteomes" id="UP000199379"/>
    </source>
</evidence>
<keyword evidence="4" id="KW-1185">Reference proteome</keyword>
<evidence type="ECO:0000256" key="1">
    <source>
        <dbReference type="ARBA" id="ARBA00011738"/>
    </source>
</evidence>
<dbReference type="OrthoDB" id="9813140at2"/>
<reference evidence="3 4" key="1">
    <citation type="submission" date="2016-10" db="EMBL/GenBank/DDBJ databases">
        <authorList>
            <person name="de Groot N.N."/>
        </authorList>
    </citation>
    <scope>NUCLEOTIDE SEQUENCE [LARGE SCALE GENOMIC DNA]</scope>
    <source>
        <strain evidence="3 4">DSM 29340</strain>
    </source>
</reference>
<dbReference type="InterPro" id="IPR011008">
    <property type="entry name" value="Dimeric_a/b-barrel"/>
</dbReference>
<dbReference type="PANTHER" id="PTHR33178">
    <property type="match status" value="1"/>
</dbReference>
<dbReference type="Proteomes" id="UP000199379">
    <property type="component" value="Unassembled WGS sequence"/>
</dbReference>
<proteinExistence type="predicted"/>
<dbReference type="PROSITE" id="PS51502">
    <property type="entry name" value="S_R_A_B_BARREL"/>
    <property type="match status" value="1"/>
</dbReference>
<dbReference type="SMART" id="SM00886">
    <property type="entry name" value="Dabb"/>
    <property type="match status" value="1"/>
</dbReference>